<dbReference type="NCBIfam" id="TIGR01396">
    <property type="entry name" value="FlgB"/>
    <property type="match status" value="1"/>
</dbReference>
<dbReference type="EMBL" id="JAOQNS010000007">
    <property type="protein sequence ID" value="MCW2308335.1"/>
    <property type="molecule type" value="Genomic_DNA"/>
</dbReference>
<evidence type="ECO:0000256" key="3">
    <source>
        <dbReference type="ARBA" id="ARBA00014376"/>
    </source>
</evidence>
<reference evidence="8" key="1">
    <citation type="submission" date="2023-07" db="EMBL/GenBank/DDBJ databases">
        <title>Genome sequencing of Purple Non-Sulfur Bacteria from various extreme environments.</title>
        <authorList>
            <person name="Mayer M."/>
        </authorList>
    </citation>
    <scope>NUCLEOTIDE SEQUENCE [LARGE SCALE GENOMIC DNA]</scope>
    <source>
        <strain evidence="8">DSM 17935</strain>
    </source>
</reference>
<dbReference type="PIRSF" id="PIRSF002889">
    <property type="entry name" value="Rod_FlgB"/>
    <property type="match status" value="1"/>
</dbReference>
<keyword evidence="7" id="KW-0282">Flagellum</keyword>
<dbReference type="InterPro" id="IPR006300">
    <property type="entry name" value="FlgB"/>
</dbReference>
<evidence type="ECO:0000256" key="6">
    <source>
        <dbReference type="PIRNR" id="PIRNR002889"/>
    </source>
</evidence>
<keyword evidence="7" id="KW-0966">Cell projection</keyword>
<proteinExistence type="inferred from homology"/>
<keyword evidence="4 6" id="KW-0975">Bacterial flagellum</keyword>
<comment type="caution">
    <text evidence="7">The sequence shown here is derived from an EMBL/GenBank/DDBJ whole genome shotgun (WGS) entry which is preliminary data.</text>
</comment>
<accession>A0ABT3HD80</accession>
<evidence type="ECO:0000313" key="8">
    <source>
        <dbReference type="Proteomes" id="UP001209755"/>
    </source>
</evidence>
<evidence type="ECO:0000256" key="2">
    <source>
        <dbReference type="ARBA" id="ARBA00009677"/>
    </source>
</evidence>
<evidence type="ECO:0000256" key="1">
    <source>
        <dbReference type="ARBA" id="ARBA00004117"/>
    </source>
</evidence>
<evidence type="ECO:0000256" key="4">
    <source>
        <dbReference type="ARBA" id="ARBA00023143"/>
    </source>
</evidence>
<dbReference type="RefSeq" id="WP_264601955.1">
    <property type="nucleotide sequence ID" value="NZ_JAOQNS010000007.1"/>
</dbReference>
<organism evidence="7 8">
    <name type="scientific">Rhodobium gokarnense</name>
    <dbReference type="NCBI Taxonomy" id="364296"/>
    <lineage>
        <taxon>Bacteria</taxon>
        <taxon>Pseudomonadati</taxon>
        <taxon>Pseudomonadota</taxon>
        <taxon>Alphaproteobacteria</taxon>
        <taxon>Hyphomicrobiales</taxon>
        <taxon>Rhodobiaceae</taxon>
        <taxon>Rhodobium</taxon>
    </lineage>
</organism>
<name>A0ABT3HD80_9HYPH</name>
<comment type="subcellular location">
    <subcellularLocation>
        <location evidence="1 6">Bacterial flagellum basal body</location>
    </subcellularLocation>
</comment>
<comment type="similarity">
    <text evidence="2 6">Belongs to the flagella basal body rod proteins family.</text>
</comment>
<protein>
    <recommendedName>
        <fullName evidence="3 6">Flagellar basal body rod protein FlgB</fullName>
    </recommendedName>
</protein>
<comment type="function">
    <text evidence="5 6">Structural component of flagellum, the bacterial motility apparatus. Part of the rod structure of flagellar basal body.</text>
</comment>
<evidence type="ECO:0000313" key="7">
    <source>
        <dbReference type="EMBL" id="MCW2308335.1"/>
    </source>
</evidence>
<comment type="subunit">
    <text evidence="6">The basal body constitutes a major portion of the flagellar organelle and consists of a number of rings mounted on a central rod.</text>
</comment>
<dbReference type="Proteomes" id="UP001209755">
    <property type="component" value="Unassembled WGS sequence"/>
</dbReference>
<evidence type="ECO:0000256" key="5">
    <source>
        <dbReference type="ARBA" id="ARBA00024934"/>
    </source>
</evidence>
<sequence length="131" mass="14776">MAFTDLRLFQALRTKMHWHQVRQGVLAENIANADTPDFEGKDLKKVSFDRALAQTQPGIGARLTHPMHIPVSPGDPRFSEKDDEFQLTPNGNGVTLEEEMMKITSNQMDYQTATTLYSRGLGILKMAVRSR</sequence>
<gene>
    <name evidence="7" type="ORF">M2319_002677</name>
</gene>
<keyword evidence="7" id="KW-0969">Cilium</keyword>
<keyword evidence="8" id="KW-1185">Reference proteome</keyword>